<reference evidence="1 2" key="2">
    <citation type="submission" date="2017-02" db="EMBL/GenBank/DDBJ databases">
        <title>A genome survey and senescence transcriptome analysis in Lentinula edodes.</title>
        <authorList>
            <person name="Sakamoto Y."/>
            <person name="Nakade K."/>
            <person name="Sato S."/>
            <person name="Yoshida Y."/>
            <person name="Miyazaki K."/>
            <person name="Natsume S."/>
            <person name="Konno N."/>
        </authorList>
    </citation>
    <scope>NUCLEOTIDE SEQUENCE [LARGE SCALE GENOMIC DNA]</scope>
    <source>
        <strain evidence="1 2">NBRC 111202</strain>
    </source>
</reference>
<keyword evidence="2" id="KW-1185">Reference proteome</keyword>
<dbReference type="InterPro" id="IPR011333">
    <property type="entry name" value="SKP1/BTB/POZ_sf"/>
</dbReference>
<name>A0A1Q3EBZ3_LENED</name>
<dbReference type="AlphaFoldDB" id="A0A1Q3EBZ3"/>
<comment type="caution">
    <text evidence="1">The sequence shown here is derived from an EMBL/GenBank/DDBJ whole genome shotgun (WGS) entry which is preliminary data.</text>
</comment>
<evidence type="ECO:0000313" key="1">
    <source>
        <dbReference type="EMBL" id="GAW04691.1"/>
    </source>
</evidence>
<sequence>MSFQCSNADFHVRSVHDNELFAVRRQALCSSEVFRDMFTCCGESEETLDLHETADSLAALLILLHHPPQPPTKIKRDKYNLIPKVWNDPKTVIPLPLLPRLFELADKYALPPDFVTEVLGEHLLAHASEEPLTVYVIAHSQELHRIASQASQFLQPMANYSLHEVKAIPIEAYHRFVQLQDTRVKAMRKYLLSEDIFPHGYGICASHSRETTQLWHSKRMSLAVKVETLTDVAGEMEIVVYQEPVQSCAVCRKACIAAVEMLRYKCRKIPRTVDKLNA</sequence>
<organism evidence="1 2">
    <name type="scientific">Lentinula edodes</name>
    <name type="common">Shiitake mushroom</name>
    <name type="synonym">Lentinus edodes</name>
    <dbReference type="NCBI Taxonomy" id="5353"/>
    <lineage>
        <taxon>Eukaryota</taxon>
        <taxon>Fungi</taxon>
        <taxon>Dikarya</taxon>
        <taxon>Basidiomycota</taxon>
        <taxon>Agaricomycotina</taxon>
        <taxon>Agaricomycetes</taxon>
        <taxon>Agaricomycetidae</taxon>
        <taxon>Agaricales</taxon>
        <taxon>Marasmiineae</taxon>
        <taxon>Omphalotaceae</taxon>
        <taxon>Lentinula</taxon>
    </lineage>
</organism>
<dbReference type="EMBL" id="BDGU01000206">
    <property type="protein sequence ID" value="GAW04691.1"/>
    <property type="molecule type" value="Genomic_DNA"/>
</dbReference>
<protein>
    <recommendedName>
        <fullName evidence="3">BTB domain-containing protein</fullName>
    </recommendedName>
</protein>
<evidence type="ECO:0008006" key="3">
    <source>
        <dbReference type="Google" id="ProtNLM"/>
    </source>
</evidence>
<reference evidence="1 2" key="1">
    <citation type="submission" date="2016-08" db="EMBL/GenBank/DDBJ databases">
        <authorList>
            <consortium name="Lentinula edodes genome sequencing consortium"/>
            <person name="Sakamoto Y."/>
            <person name="Nakade K."/>
            <person name="Sato S."/>
            <person name="Yoshida Y."/>
            <person name="Miyazaki K."/>
            <person name="Natsume S."/>
            <person name="Konno N."/>
        </authorList>
    </citation>
    <scope>NUCLEOTIDE SEQUENCE [LARGE SCALE GENOMIC DNA]</scope>
    <source>
        <strain evidence="1 2">NBRC 111202</strain>
    </source>
</reference>
<dbReference type="Proteomes" id="UP000188533">
    <property type="component" value="Unassembled WGS sequence"/>
</dbReference>
<dbReference type="Gene3D" id="3.30.710.10">
    <property type="entry name" value="Potassium Channel Kv1.1, Chain A"/>
    <property type="match status" value="1"/>
</dbReference>
<evidence type="ECO:0000313" key="2">
    <source>
        <dbReference type="Proteomes" id="UP000188533"/>
    </source>
</evidence>
<proteinExistence type="predicted"/>
<gene>
    <name evidence="1" type="ORF">LENED_006497</name>
</gene>
<accession>A0A1Q3EBZ3</accession>